<feature type="region of interest" description="Disordered" evidence="1">
    <location>
        <begin position="276"/>
        <end position="296"/>
    </location>
</feature>
<reference evidence="2" key="1">
    <citation type="submission" date="2019-09" db="EMBL/GenBank/DDBJ databases">
        <authorList>
            <person name="Chandra G."/>
            <person name="Truman W A."/>
        </authorList>
    </citation>
    <scope>NUCLEOTIDE SEQUENCE [LARGE SCALE GENOMIC DNA]</scope>
    <source>
        <strain evidence="2">PS652</strain>
    </source>
</reference>
<sequence>MAVGVIQAPIAAHGAFAGTLPGLVEGFNQVVLPALLFGHGNKTTDETRLVDPAGQGGFALAAFARPAGFTNDDILGREAVAEHLANLAHVHQGIVDALGFIFPVGQQVNGQEVYRRGDLRVLQPELPDIGVGHRHADLAFHLVDQRRQLRAGDFLAQQGFVADDHRLDHIRVGIGRGDQGLDLFLRIHRIGVDPGAEHDLQAVLASQVRDGFKAGHRVGANALETLGEQGQVCVHARRAQLERLVERRLVLVERRVGGALQLVRSASRIRQHHRFAQAVPQPSQGEQAQQAGEQVG</sequence>
<organism evidence="2">
    <name type="scientific">Pseudomonas fluorescens</name>
    <dbReference type="NCBI Taxonomy" id="294"/>
    <lineage>
        <taxon>Bacteria</taxon>
        <taxon>Pseudomonadati</taxon>
        <taxon>Pseudomonadota</taxon>
        <taxon>Gammaproteobacteria</taxon>
        <taxon>Pseudomonadales</taxon>
        <taxon>Pseudomonadaceae</taxon>
        <taxon>Pseudomonas</taxon>
    </lineage>
</organism>
<dbReference type="EMBL" id="CABVHG010000041">
    <property type="protein sequence ID" value="VVN31770.1"/>
    <property type="molecule type" value="Genomic_DNA"/>
</dbReference>
<evidence type="ECO:0000313" key="2">
    <source>
        <dbReference type="EMBL" id="VVN31770.1"/>
    </source>
</evidence>
<accession>A0A5E6WT53</accession>
<feature type="compositionally biased region" description="Low complexity" evidence="1">
    <location>
        <begin position="279"/>
        <end position="296"/>
    </location>
</feature>
<evidence type="ECO:0000256" key="1">
    <source>
        <dbReference type="SAM" id="MobiDB-lite"/>
    </source>
</evidence>
<protein>
    <submittedName>
        <fullName evidence="2">Uncharacterized protein</fullName>
    </submittedName>
</protein>
<name>A0A5E6WT53_PSEFL</name>
<gene>
    <name evidence="2" type="ORF">PS652_04886</name>
</gene>
<dbReference type="AlphaFoldDB" id="A0A5E6WT53"/>
<proteinExistence type="predicted"/>